<name>A0ABV1I3T6_9FIRM</name>
<dbReference type="PRINTS" id="PR00834">
    <property type="entry name" value="PROTEASES2C"/>
</dbReference>
<feature type="compositionally biased region" description="Acidic residues" evidence="4">
    <location>
        <begin position="83"/>
        <end position="97"/>
    </location>
</feature>
<evidence type="ECO:0000259" key="6">
    <source>
        <dbReference type="PROSITE" id="PS50106"/>
    </source>
</evidence>
<reference evidence="7 8" key="1">
    <citation type="submission" date="2024-03" db="EMBL/GenBank/DDBJ databases">
        <title>Human intestinal bacterial collection.</title>
        <authorList>
            <person name="Pauvert C."/>
            <person name="Hitch T.C.A."/>
            <person name="Clavel T."/>
        </authorList>
    </citation>
    <scope>NUCLEOTIDE SEQUENCE [LARGE SCALE GENOMIC DNA]</scope>
    <source>
        <strain evidence="7 8">CLA-AA-H78B</strain>
    </source>
</reference>
<dbReference type="Pfam" id="PF13365">
    <property type="entry name" value="Trypsin_2"/>
    <property type="match status" value="1"/>
</dbReference>
<dbReference type="SUPFAM" id="SSF50494">
    <property type="entry name" value="Trypsin-like serine proteases"/>
    <property type="match status" value="1"/>
</dbReference>
<comment type="similarity">
    <text evidence="1">Belongs to the peptidase S1C family.</text>
</comment>
<gene>
    <name evidence="7" type="ORF">WMO62_13590</name>
</gene>
<dbReference type="EC" id="3.4.21.-" evidence="7"/>
<dbReference type="Pfam" id="PF13180">
    <property type="entry name" value="PDZ_2"/>
    <property type="match status" value="1"/>
</dbReference>
<dbReference type="InterPro" id="IPR043504">
    <property type="entry name" value="Peptidase_S1_PA_chymotrypsin"/>
</dbReference>
<dbReference type="Gene3D" id="2.40.10.10">
    <property type="entry name" value="Trypsin-like serine proteases"/>
    <property type="match status" value="2"/>
</dbReference>
<accession>A0ABV1I3T6</accession>
<evidence type="ECO:0000256" key="1">
    <source>
        <dbReference type="ARBA" id="ARBA00010541"/>
    </source>
</evidence>
<evidence type="ECO:0000256" key="5">
    <source>
        <dbReference type="SAM" id="Phobius"/>
    </source>
</evidence>
<dbReference type="InterPro" id="IPR001478">
    <property type="entry name" value="PDZ"/>
</dbReference>
<dbReference type="RefSeq" id="WP_349144997.1">
    <property type="nucleotide sequence ID" value="NZ_JBBMFC010000030.1"/>
</dbReference>
<feature type="domain" description="PDZ" evidence="6">
    <location>
        <begin position="335"/>
        <end position="412"/>
    </location>
</feature>
<dbReference type="CDD" id="cd06779">
    <property type="entry name" value="cpPDZ_Deg_HtrA-like"/>
    <property type="match status" value="1"/>
</dbReference>
<dbReference type="SUPFAM" id="SSF50156">
    <property type="entry name" value="PDZ domain-like"/>
    <property type="match status" value="1"/>
</dbReference>
<evidence type="ECO:0000256" key="2">
    <source>
        <dbReference type="ARBA" id="ARBA00022670"/>
    </source>
</evidence>
<organism evidence="7 8">
    <name type="scientific">Hominiventricola aquisgranensis</name>
    <dbReference type="NCBI Taxonomy" id="3133164"/>
    <lineage>
        <taxon>Bacteria</taxon>
        <taxon>Bacillati</taxon>
        <taxon>Bacillota</taxon>
        <taxon>Clostridia</taxon>
        <taxon>Lachnospirales</taxon>
        <taxon>Lachnospiraceae</taxon>
        <taxon>Hominiventricola</taxon>
    </lineage>
</organism>
<dbReference type="Proteomes" id="UP001470288">
    <property type="component" value="Unassembled WGS sequence"/>
</dbReference>
<dbReference type="InterPro" id="IPR009003">
    <property type="entry name" value="Peptidase_S1_PA"/>
</dbReference>
<dbReference type="PANTHER" id="PTHR22939">
    <property type="entry name" value="SERINE PROTEASE FAMILY S1C HTRA-RELATED"/>
    <property type="match status" value="1"/>
</dbReference>
<dbReference type="PANTHER" id="PTHR22939:SF129">
    <property type="entry name" value="SERINE PROTEASE HTRA2, MITOCHONDRIAL"/>
    <property type="match status" value="1"/>
</dbReference>
<dbReference type="InterPro" id="IPR036034">
    <property type="entry name" value="PDZ_sf"/>
</dbReference>
<dbReference type="GO" id="GO:0008233">
    <property type="term" value="F:peptidase activity"/>
    <property type="evidence" value="ECO:0007669"/>
    <property type="project" value="UniProtKB-KW"/>
</dbReference>
<dbReference type="PROSITE" id="PS50106">
    <property type="entry name" value="PDZ"/>
    <property type="match status" value="1"/>
</dbReference>
<protein>
    <submittedName>
        <fullName evidence="7">S1C family serine protease</fullName>
        <ecNumber evidence="7">3.4.21.-</ecNumber>
    </submittedName>
</protein>
<keyword evidence="5" id="KW-0812">Transmembrane</keyword>
<dbReference type="EMBL" id="JBBMFC010000030">
    <property type="protein sequence ID" value="MEQ2579842.1"/>
    <property type="molecule type" value="Genomic_DNA"/>
</dbReference>
<feature type="region of interest" description="Disordered" evidence="4">
    <location>
        <begin position="78"/>
        <end position="97"/>
    </location>
</feature>
<evidence type="ECO:0000313" key="7">
    <source>
        <dbReference type="EMBL" id="MEQ2579842.1"/>
    </source>
</evidence>
<evidence type="ECO:0000256" key="4">
    <source>
        <dbReference type="SAM" id="MobiDB-lite"/>
    </source>
</evidence>
<dbReference type="GO" id="GO:0006508">
    <property type="term" value="P:proteolysis"/>
    <property type="evidence" value="ECO:0007669"/>
    <property type="project" value="UniProtKB-KW"/>
</dbReference>
<sequence>MGNKQTEGPMEEDKEKNSGFSFMQEKIKEKPVYANPLVKKALRCILGGALFGGTALLIWALALPRINNRMEKNEIQEIQIPEETVDSETDDKDEDESPVYITETVSMELKDYEKMYQQLMQIGNQVSKSLVDISAVKTDTDWFDEALTSHKSAAGLIIGDNGMELLILTEHEKVKDGDLKVRFYDHTEAAGTLKKYDGNTGLAVVSVNLSDVDSSTREVISYAELGSSKSLRSGQPVIVVGNPTGSNGSLLFGNLTSVTQTAELYDSSYNILTTDILKSSNGSGVVADWSGKIIGLLQEKTEVEGQDNTIQAYGISDVKDLIEHLSNNQDIVYMGIVGADVTTSISEQENIPIGVYVSEVSLDSPAITAGIQPGDIITEINGQAIVNLKDIVATLLKCSSGQTVDVRYKRADASGYQDLQASVTLKVLQ</sequence>
<keyword evidence="2 7" id="KW-0645">Protease</keyword>
<feature type="transmembrane region" description="Helical" evidence="5">
    <location>
        <begin position="45"/>
        <end position="63"/>
    </location>
</feature>
<dbReference type="Gene3D" id="2.30.42.10">
    <property type="match status" value="1"/>
</dbReference>
<proteinExistence type="inferred from homology"/>
<keyword evidence="8" id="KW-1185">Reference proteome</keyword>
<dbReference type="SMART" id="SM00228">
    <property type="entry name" value="PDZ"/>
    <property type="match status" value="1"/>
</dbReference>
<dbReference type="InterPro" id="IPR001940">
    <property type="entry name" value="Peptidase_S1C"/>
</dbReference>
<keyword evidence="5" id="KW-1133">Transmembrane helix</keyword>
<keyword evidence="5" id="KW-0472">Membrane</keyword>
<comment type="caution">
    <text evidence="7">The sequence shown here is derived from an EMBL/GenBank/DDBJ whole genome shotgun (WGS) entry which is preliminary data.</text>
</comment>
<evidence type="ECO:0000313" key="8">
    <source>
        <dbReference type="Proteomes" id="UP001470288"/>
    </source>
</evidence>
<keyword evidence="3 7" id="KW-0378">Hydrolase</keyword>
<evidence type="ECO:0000256" key="3">
    <source>
        <dbReference type="ARBA" id="ARBA00022801"/>
    </source>
</evidence>